<protein>
    <submittedName>
        <fullName evidence="2">DUF5683 domain-containing protein</fullName>
    </submittedName>
</protein>
<dbReference type="RefSeq" id="WP_346759396.1">
    <property type="nucleotide sequence ID" value="NZ_JAUJEB010000004.1"/>
</dbReference>
<comment type="caution">
    <text evidence="2">The sequence shown here is derived from an EMBL/GenBank/DDBJ whole genome shotgun (WGS) entry which is preliminary data.</text>
</comment>
<proteinExistence type="predicted"/>
<gene>
    <name evidence="2" type="ORF">QQ020_18430</name>
</gene>
<feature type="domain" description="DUF5683" evidence="1">
    <location>
        <begin position="54"/>
        <end position="198"/>
    </location>
</feature>
<evidence type="ECO:0000313" key="3">
    <source>
        <dbReference type="Proteomes" id="UP001172083"/>
    </source>
</evidence>
<name>A0ABT8L8G8_9BACT</name>
<dbReference type="Pfam" id="PF18935">
    <property type="entry name" value="DUF5683"/>
    <property type="match status" value="1"/>
</dbReference>
<keyword evidence="3" id="KW-1185">Reference proteome</keyword>
<evidence type="ECO:0000313" key="2">
    <source>
        <dbReference type="EMBL" id="MDN5214059.1"/>
    </source>
</evidence>
<dbReference type="Proteomes" id="UP001172083">
    <property type="component" value="Unassembled WGS sequence"/>
</dbReference>
<dbReference type="InterPro" id="IPR043738">
    <property type="entry name" value="DUF5683"/>
</dbReference>
<dbReference type="EMBL" id="JAUJEB010000004">
    <property type="protein sequence ID" value="MDN5214059.1"/>
    <property type="molecule type" value="Genomic_DNA"/>
</dbReference>
<sequence length="201" mass="22944">MKKSLLLIILCFSWGWLYGQEEQNANKDSVIFTEDNLILPEGGVQEIVTETPRNRPNKVALYSAILPGLGQFYNKKGWKIPIIYGGATFLVFGAVNSNTQYQFFRDALFLEVDGNPDTINDTGLNESQIRRRVDFYRRNRDYFIILTGALYLLNILDAHVDAHLREFDINENLAFSVKPAMVQNPWNISNVGLSLQLKVKP</sequence>
<accession>A0ABT8L8G8</accession>
<organism evidence="2 3">
    <name type="scientific">Agaribacillus aureus</name>
    <dbReference type="NCBI Taxonomy" id="3051825"/>
    <lineage>
        <taxon>Bacteria</taxon>
        <taxon>Pseudomonadati</taxon>
        <taxon>Bacteroidota</taxon>
        <taxon>Cytophagia</taxon>
        <taxon>Cytophagales</taxon>
        <taxon>Splendidivirgaceae</taxon>
        <taxon>Agaribacillus</taxon>
    </lineage>
</organism>
<evidence type="ECO:0000259" key="1">
    <source>
        <dbReference type="Pfam" id="PF18935"/>
    </source>
</evidence>
<reference evidence="2" key="1">
    <citation type="submission" date="2023-06" db="EMBL/GenBank/DDBJ databases">
        <title>Genomic of Agaribacillus aureum.</title>
        <authorList>
            <person name="Wang G."/>
        </authorList>
    </citation>
    <scope>NUCLEOTIDE SEQUENCE</scope>
    <source>
        <strain evidence="2">BMA12</strain>
    </source>
</reference>